<dbReference type="GO" id="GO:0009166">
    <property type="term" value="P:nucleotide catabolic process"/>
    <property type="evidence" value="ECO:0007669"/>
    <property type="project" value="InterPro"/>
</dbReference>
<gene>
    <name evidence="4" type="ORF">IAB99_03475</name>
</gene>
<evidence type="ECO:0000259" key="3">
    <source>
        <dbReference type="Pfam" id="PF00149"/>
    </source>
</evidence>
<dbReference type="EMBL" id="JADIMH010000016">
    <property type="protein sequence ID" value="MBO8466805.1"/>
    <property type="molecule type" value="Genomic_DNA"/>
</dbReference>
<comment type="similarity">
    <text evidence="1">Belongs to the 5'-nucleotidase family.</text>
</comment>
<reference evidence="4" key="1">
    <citation type="submission" date="2020-10" db="EMBL/GenBank/DDBJ databases">
        <authorList>
            <person name="Gilroy R."/>
        </authorList>
    </citation>
    <scope>NUCLEOTIDE SEQUENCE</scope>
    <source>
        <strain evidence="4">B1-15692</strain>
    </source>
</reference>
<dbReference type="Pfam" id="PF00149">
    <property type="entry name" value="Metallophos"/>
    <property type="match status" value="1"/>
</dbReference>
<dbReference type="InterPro" id="IPR006179">
    <property type="entry name" value="5_nucleotidase/apyrase"/>
</dbReference>
<comment type="caution">
    <text evidence="4">The sequence shown here is derived from an EMBL/GenBank/DDBJ whole genome shotgun (WGS) entry which is preliminary data.</text>
</comment>
<name>A0A9D9NB74_9BACT</name>
<dbReference type="PANTHER" id="PTHR11575">
    <property type="entry name" value="5'-NUCLEOTIDASE-RELATED"/>
    <property type="match status" value="1"/>
</dbReference>
<keyword evidence="2" id="KW-0732">Signal</keyword>
<accession>A0A9D9NB74</accession>
<dbReference type="GO" id="GO:0000166">
    <property type="term" value="F:nucleotide binding"/>
    <property type="evidence" value="ECO:0007669"/>
    <property type="project" value="InterPro"/>
</dbReference>
<dbReference type="Proteomes" id="UP000823660">
    <property type="component" value="Unassembled WGS sequence"/>
</dbReference>
<feature type="signal peptide" evidence="2">
    <location>
        <begin position="1"/>
        <end position="20"/>
    </location>
</feature>
<dbReference type="PANTHER" id="PTHR11575:SF24">
    <property type="entry name" value="5'-NUCLEOTIDASE"/>
    <property type="match status" value="1"/>
</dbReference>
<feature type="chain" id="PRO_5039655117" evidence="2">
    <location>
        <begin position="21"/>
        <end position="275"/>
    </location>
</feature>
<dbReference type="Gene3D" id="3.60.21.10">
    <property type="match status" value="1"/>
</dbReference>
<dbReference type="GO" id="GO:0016788">
    <property type="term" value="F:hydrolase activity, acting on ester bonds"/>
    <property type="evidence" value="ECO:0007669"/>
    <property type="project" value="InterPro"/>
</dbReference>
<dbReference type="InterPro" id="IPR029052">
    <property type="entry name" value="Metallo-depent_PP-like"/>
</dbReference>
<dbReference type="PRINTS" id="PR01607">
    <property type="entry name" value="APYRASEFAMLY"/>
</dbReference>
<protein>
    <submittedName>
        <fullName evidence="4">Metallophosphoesterase</fullName>
    </submittedName>
</protein>
<evidence type="ECO:0000256" key="2">
    <source>
        <dbReference type="SAM" id="SignalP"/>
    </source>
</evidence>
<dbReference type="PROSITE" id="PS00786">
    <property type="entry name" value="5_NUCLEOTIDASE_2"/>
    <property type="match status" value="1"/>
</dbReference>
<sequence length="275" mass="30148">MRKTALILSIFVIMPLALQAQRLTILHTNDTHSHIDPVRSGTEAGLGGVIERAAYIDSVRAADGKRNVLLVDAGDFSQGSSYFTILKGDVEVDLMNAMGYDVTALGNHEFDNGLEELSRRLGNLDCPAVCANYEFYGSDLAGKVHPYVIIRRGGLKIGVIGLLTDVSRVVEKHIADKIKYLDPAEVTNRYADYLKNRKKCDLVMCLSHLGYDSGRDSDVSLASRTRNVDLIVGGHSHTFLENAVEVENLDGRPVTIVTDGCWGLYVGNLKVVLDR</sequence>
<dbReference type="SUPFAM" id="SSF56300">
    <property type="entry name" value="Metallo-dependent phosphatases"/>
    <property type="match status" value="1"/>
</dbReference>
<evidence type="ECO:0000256" key="1">
    <source>
        <dbReference type="ARBA" id="ARBA00006654"/>
    </source>
</evidence>
<evidence type="ECO:0000313" key="5">
    <source>
        <dbReference type="Proteomes" id="UP000823660"/>
    </source>
</evidence>
<evidence type="ECO:0000313" key="4">
    <source>
        <dbReference type="EMBL" id="MBO8466805.1"/>
    </source>
</evidence>
<dbReference type="PROSITE" id="PS00785">
    <property type="entry name" value="5_NUCLEOTIDASE_1"/>
    <property type="match status" value="1"/>
</dbReference>
<dbReference type="InterPro" id="IPR004843">
    <property type="entry name" value="Calcineurin-like_PHP"/>
</dbReference>
<organism evidence="4 5">
    <name type="scientific">Candidatus Cryptobacteroides faecipullorum</name>
    <dbReference type="NCBI Taxonomy" id="2840764"/>
    <lineage>
        <taxon>Bacteria</taxon>
        <taxon>Pseudomonadati</taxon>
        <taxon>Bacteroidota</taxon>
        <taxon>Bacteroidia</taxon>
        <taxon>Bacteroidales</taxon>
        <taxon>Candidatus Cryptobacteroides</taxon>
    </lineage>
</organism>
<dbReference type="GO" id="GO:0046872">
    <property type="term" value="F:metal ion binding"/>
    <property type="evidence" value="ECO:0007669"/>
    <property type="project" value="InterPro"/>
</dbReference>
<dbReference type="InterPro" id="IPR006146">
    <property type="entry name" value="5'-Nucleotdase_CS"/>
</dbReference>
<feature type="domain" description="Calcineurin-like phosphoesterase" evidence="3">
    <location>
        <begin position="23"/>
        <end position="238"/>
    </location>
</feature>
<dbReference type="AlphaFoldDB" id="A0A9D9NB74"/>
<proteinExistence type="inferred from homology"/>
<reference evidence="4" key="2">
    <citation type="journal article" date="2021" name="PeerJ">
        <title>Extensive microbial diversity within the chicken gut microbiome revealed by metagenomics and culture.</title>
        <authorList>
            <person name="Gilroy R."/>
            <person name="Ravi A."/>
            <person name="Getino M."/>
            <person name="Pursley I."/>
            <person name="Horton D.L."/>
            <person name="Alikhan N.F."/>
            <person name="Baker D."/>
            <person name="Gharbi K."/>
            <person name="Hall N."/>
            <person name="Watson M."/>
            <person name="Adriaenssens E.M."/>
            <person name="Foster-Nyarko E."/>
            <person name="Jarju S."/>
            <person name="Secka A."/>
            <person name="Antonio M."/>
            <person name="Oren A."/>
            <person name="Chaudhuri R.R."/>
            <person name="La Ragione R."/>
            <person name="Hildebrand F."/>
            <person name="Pallen M.J."/>
        </authorList>
    </citation>
    <scope>NUCLEOTIDE SEQUENCE</scope>
    <source>
        <strain evidence="4">B1-15692</strain>
    </source>
</reference>